<dbReference type="GO" id="GO:0003677">
    <property type="term" value="F:DNA binding"/>
    <property type="evidence" value="ECO:0007669"/>
    <property type="project" value="InterPro"/>
</dbReference>
<dbReference type="GO" id="GO:0004803">
    <property type="term" value="F:transposase activity"/>
    <property type="evidence" value="ECO:0007669"/>
    <property type="project" value="InterPro"/>
</dbReference>
<dbReference type="Gene3D" id="1.10.10.60">
    <property type="entry name" value="Homeodomain-like"/>
    <property type="match status" value="1"/>
</dbReference>
<dbReference type="InterPro" id="IPR009057">
    <property type="entry name" value="Homeodomain-like_sf"/>
</dbReference>
<reference evidence="3" key="2">
    <citation type="submission" date="2011-06" db="EMBL/GenBank/DDBJ databases">
        <title>The complete genome sequence of Alicyclobacillus acidocaldarius sp. Tc-4-1.</title>
        <authorList>
            <person name="Chen Y."/>
            <person name="He Y."/>
            <person name="Dong Z."/>
            <person name="Hu S."/>
        </authorList>
    </citation>
    <scope>NUCLEOTIDE SEQUENCE [LARGE SCALE GENOMIC DNA]</scope>
    <source>
        <strain evidence="3">Tc-4-1</strain>
    </source>
</reference>
<dbReference type="Proteomes" id="UP000000292">
    <property type="component" value="Chromosome"/>
</dbReference>
<dbReference type="STRING" id="1048834.TC41_1099"/>
<dbReference type="HOGENOM" id="CLU_027402_33_2_9"/>
<dbReference type="Pfam" id="PF01527">
    <property type="entry name" value="HTH_Tnp_1"/>
    <property type="match status" value="1"/>
</dbReference>
<evidence type="ECO:0000313" key="2">
    <source>
        <dbReference type="EMBL" id="AEJ43048.1"/>
    </source>
</evidence>
<sequence>MALQEDEQQMVVRLKQWTQRIENVRISRFEVSHVTQKYDNDFKLHAVQLALEGHKPASEIARDLGISVKSLYGWIAKYREDPETPFVGSGNLRPEAKAMRDLEWENRQLREENEILKKAMRIFTNDRK</sequence>
<dbReference type="PATRIC" id="fig|1048834.4.peg.1046"/>
<dbReference type="GO" id="GO:0006313">
    <property type="term" value="P:DNA transposition"/>
    <property type="evidence" value="ECO:0007669"/>
    <property type="project" value="InterPro"/>
</dbReference>
<dbReference type="AlphaFoldDB" id="F8IGF2"/>
<dbReference type="EMBL" id="CP002902">
    <property type="protein sequence ID" value="AEJ43048.1"/>
    <property type="molecule type" value="Genomic_DNA"/>
</dbReference>
<evidence type="ECO:0000313" key="3">
    <source>
        <dbReference type="Proteomes" id="UP000000292"/>
    </source>
</evidence>
<gene>
    <name evidence="2" type="ordered locus">TC41_1099</name>
</gene>
<feature type="coiled-coil region" evidence="1">
    <location>
        <begin position="99"/>
        <end position="126"/>
    </location>
</feature>
<proteinExistence type="predicted"/>
<dbReference type="InterPro" id="IPR002514">
    <property type="entry name" value="Transposase_8"/>
</dbReference>
<accession>F8IGF2</accession>
<dbReference type="KEGG" id="aad:TC41_1099"/>
<protein>
    <submittedName>
        <fullName evidence="2">Transposase IS3/IS911 family protein</fullName>
    </submittedName>
</protein>
<evidence type="ECO:0000256" key="1">
    <source>
        <dbReference type="SAM" id="Coils"/>
    </source>
</evidence>
<name>F8IGF2_ALIAT</name>
<dbReference type="eggNOG" id="COG2963">
    <property type="taxonomic scope" value="Bacteria"/>
</dbReference>
<keyword evidence="1" id="KW-0175">Coiled coil</keyword>
<organism evidence="2 3">
    <name type="scientific">Alicyclobacillus acidocaldarius (strain Tc-4-1)</name>
    <name type="common">Bacillus acidocaldarius</name>
    <dbReference type="NCBI Taxonomy" id="1048834"/>
    <lineage>
        <taxon>Bacteria</taxon>
        <taxon>Bacillati</taxon>
        <taxon>Bacillota</taxon>
        <taxon>Bacilli</taxon>
        <taxon>Bacillales</taxon>
        <taxon>Alicyclobacillaceae</taxon>
        <taxon>Alicyclobacillus</taxon>
    </lineage>
</organism>
<dbReference type="SUPFAM" id="SSF46689">
    <property type="entry name" value="Homeodomain-like"/>
    <property type="match status" value="1"/>
</dbReference>
<reference evidence="2 3" key="1">
    <citation type="journal article" date="2011" name="J. Bacteriol.">
        <title>Complete Genome Sequence of Alicyclobacillus acidocaldarius Strain Tc-4-1.</title>
        <authorList>
            <person name="Chen Y."/>
            <person name="He Y."/>
            <person name="Zhang B."/>
            <person name="Yang J."/>
            <person name="Li W."/>
            <person name="Dong Z."/>
            <person name="Hu S."/>
        </authorList>
    </citation>
    <scope>NUCLEOTIDE SEQUENCE [LARGE SCALE GENOMIC DNA]</scope>
    <source>
        <strain evidence="2 3">Tc-4-1</strain>
    </source>
</reference>